<dbReference type="Proteomes" id="UP000019678">
    <property type="component" value="Unassembled WGS sequence"/>
</dbReference>
<organism evidence="1 2">
    <name type="scientific">Chondromyces apiculatus DSM 436</name>
    <dbReference type="NCBI Taxonomy" id="1192034"/>
    <lineage>
        <taxon>Bacteria</taxon>
        <taxon>Pseudomonadati</taxon>
        <taxon>Myxococcota</taxon>
        <taxon>Polyangia</taxon>
        <taxon>Polyangiales</taxon>
        <taxon>Polyangiaceae</taxon>
        <taxon>Chondromyces</taxon>
    </lineage>
</organism>
<keyword evidence="2" id="KW-1185">Reference proteome</keyword>
<dbReference type="AlphaFoldDB" id="A0A017SY95"/>
<sequence>MVGRFEDLEDLDQRPDLDSEAGLFVHLAHNGVGKSLTGFDAAARE</sequence>
<dbReference type="EMBL" id="ASRX01000072">
    <property type="protein sequence ID" value="EYF01747.1"/>
    <property type="molecule type" value="Genomic_DNA"/>
</dbReference>
<name>A0A017SY95_9BACT</name>
<evidence type="ECO:0000313" key="2">
    <source>
        <dbReference type="Proteomes" id="UP000019678"/>
    </source>
</evidence>
<proteinExistence type="predicted"/>
<evidence type="ECO:0000313" key="1">
    <source>
        <dbReference type="EMBL" id="EYF01747.1"/>
    </source>
</evidence>
<gene>
    <name evidence="1" type="ORF">CAP_7813</name>
</gene>
<comment type="caution">
    <text evidence="1">The sequence shown here is derived from an EMBL/GenBank/DDBJ whole genome shotgun (WGS) entry which is preliminary data.</text>
</comment>
<accession>A0A017SY95</accession>
<reference evidence="1 2" key="1">
    <citation type="submission" date="2013-05" db="EMBL/GenBank/DDBJ databases">
        <title>Genome assembly of Chondromyces apiculatus DSM 436.</title>
        <authorList>
            <person name="Sharma G."/>
            <person name="Khatri I."/>
            <person name="Kaur C."/>
            <person name="Mayilraj S."/>
            <person name="Subramanian S."/>
        </authorList>
    </citation>
    <scope>NUCLEOTIDE SEQUENCE [LARGE SCALE GENOMIC DNA]</scope>
    <source>
        <strain evidence="1 2">DSM 436</strain>
    </source>
</reference>
<protein>
    <submittedName>
        <fullName evidence="1">Uncharacterized protein</fullName>
    </submittedName>
</protein>
<dbReference type="STRING" id="1192034.CAP_7813"/>